<dbReference type="Proteomes" id="UP001172681">
    <property type="component" value="Unassembled WGS sequence"/>
</dbReference>
<dbReference type="InterPro" id="IPR036291">
    <property type="entry name" value="NAD(P)-bd_dom_sf"/>
</dbReference>
<accession>A0AA39CT93</accession>
<dbReference type="AlphaFoldDB" id="A0AA39CT93"/>
<dbReference type="InterPro" id="IPR002347">
    <property type="entry name" value="SDR_fam"/>
</dbReference>
<dbReference type="SUPFAM" id="SSF51735">
    <property type="entry name" value="NAD(P)-binding Rossmann-fold domains"/>
    <property type="match status" value="1"/>
</dbReference>
<dbReference type="CDD" id="cd05233">
    <property type="entry name" value="SDR_c"/>
    <property type="match status" value="1"/>
</dbReference>
<dbReference type="Gene3D" id="3.40.50.720">
    <property type="entry name" value="NAD(P)-binding Rossmann-like Domain"/>
    <property type="match status" value="1"/>
</dbReference>
<proteinExistence type="inferred from homology"/>
<dbReference type="PANTHER" id="PTHR44196:SF1">
    <property type="entry name" value="DEHYDROGENASE_REDUCTASE SDR FAMILY MEMBER 7B"/>
    <property type="match status" value="1"/>
</dbReference>
<gene>
    <name evidence="4" type="ORF">H2204_012194</name>
</gene>
<evidence type="ECO:0000313" key="5">
    <source>
        <dbReference type="Proteomes" id="UP001172681"/>
    </source>
</evidence>
<dbReference type="Pfam" id="PF00106">
    <property type="entry name" value="adh_short"/>
    <property type="match status" value="1"/>
</dbReference>
<comment type="caution">
    <text evidence="4">The sequence shown here is derived from an EMBL/GenBank/DDBJ whole genome shotgun (WGS) entry which is preliminary data.</text>
</comment>
<feature type="region of interest" description="Disordered" evidence="3">
    <location>
        <begin position="1"/>
        <end position="23"/>
    </location>
</feature>
<keyword evidence="5" id="KW-1185">Reference proteome</keyword>
<sequence>MQFPSPTKVYHTKAYPDVDPTQPHLSTKGKNVVITGGGTGIGAATVEAFAASGASSISILGRTEKTLANTKERIEKKYPDTKVSTYVADLVDKSSVDTALEAVHSTHGQINILVASAGSFPSPVPLEGTKDTQAWYEGFEVNVRGNLNLILAFLPHRASDAAVIHISTALVHTPYFANMSAYHTSKLAAAKLFDYLHYEHPSLFVLNVHPGVIESEMSKRVNQAGPAMDFDDTNLPAWFLVWAVSPEAQFLNGKFVWAHWDVGELKEMAKEIEGSPKFTLGLLGWP</sequence>
<keyword evidence="2" id="KW-0560">Oxidoreductase</keyword>
<evidence type="ECO:0000313" key="4">
    <source>
        <dbReference type="EMBL" id="KAJ9620708.1"/>
    </source>
</evidence>
<evidence type="ECO:0008006" key="6">
    <source>
        <dbReference type="Google" id="ProtNLM"/>
    </source>
</evidence>
<dbReference type="GO" id="GO:0016020">
    <property type="term" value="C:membrane"/>
    <property type="evidence" value="ECO:0007669"/>
    <property type="project" value="TreeGrafter"/>
</dbReference>
<reference evidence="4" key="1">
    <citation type="submission" date="2022-10" db="EMBL/GenBank/DDBJ databases">
        <title>Culturing micro-colonial fungi from biological soil crusts in the Mojave desert and describing Neophaeococcomyces mojavensis, and introducing the new genera and species Taxawa tesnikishii.</title>
        <authorList>
            <person name="Kurbessoian T."/>
            <person name="Stajich J.E."/>
        </authorList>
    </citation>
    <scope>NUCLEOTIDE SEQUENCE</scope>
    <source>
        <strain evidence="4">TK_35</strain>
    </source>
</reference>
<protein>
    <recommendedName>
        <fullName evidence="6">NAD(P)-binding protein</fullName>
    </recommendedName>
</protein>
<dbReference type="EMBL" id="JAPDRN010000121">
    <property type="protein sequence ID" value="KAJ9620708.1"/>
    <property type="molecule type" value="Genomic_DNA"/>
</dbReference>
<dbReference type="PANTHER" id="PTHR44196">
    <property type="entry name" value="DEHYDROGENASE/REDUCTASE SDR FAMILY MEMBER 7B"/>
    <property type="match status" value="1"/>
</dbReference>
<evidence type="ECO:0000256" key="3">
    <source>
        <dbReference type="SAM" id="MobiDB-lite"/>
    </source>
</evidence>
<evidence type="ECO:0000256" key="1">
    <source>
        <dbReference type="ARBA" id="ARBA00006484"/>
    </source>
</evidence>
<dbReference type="PRINTS" id="PR00081">
    <property type="entry name" value="GDHRDH"/>
</dbReference>
<evidence type="ECO:0000256" key="2">
    <source>
        <dbReference type="ARBA" id="ARBA00023002"/>
    </source>
</evidence>
<comment type="similarity">
    <text evidence="1">Belongs to the short-chain dehydrogenases/reductases (SDR) family.</text>
</comment>
<organism evidence="4 5">
    <name type="scientific">Knufia peltigerae</name>
    <dbReference type="NCBI Taxonomy" id="1002370"/>
    <lineage>
        <taxon>Eukaryota</taxon>
        <taxon>Fungi</taxon>
        <taxon>Dikarya</taxon>
        <taxon>Ascomycota</taxon>
        <taxon>Pezizomycotina</taxon>
        <taxon>Eurotiomycetes</taxon>
        <taxon>Chaetothyriomycetidae</taxon>
        <taxon>Chaetothyriales</taxon>
        <taxon>Trichomeriaceae</taxon>
        <taxon>Knufia</taxon>
    </lineage>
</organism>
<dbReference type="GO" id="GO:0016491">
    <property type="term" value="F:oxidoreductase activity"/>
    <property type="evidence" value="ECO:0007669"/>
    <property type="project" value="UniProtKB-KW"/>
</dbReference>
<name>A0AA39CT93_9EURO</name>